<organism evidence="2 3">
    <name type="scientific">Gossypium harknessii</name>
    <dbReference type="NCBI Taxonomy" id="34285"/>
    <lineage>
        <taxon>Eukaryota</taxon>
        <taxon>Viridiplantae</taxon>
        <taxon>Streptophyta</taxon>
        <taxon>Embryophyta</taxon>
        <taxon>Tracheophyta</taxon>
        <taxon>Spermatophyta</taxon>
        <taxon>Magnoliopsida</taxon>
        <taxon>eudicotyledons</taxon>
        <taxon>Gunneridae</taxon>
        <taxon>Pentapetalae</taxon>
        <taxon>rosids</taxon>
        <taxon>malvids</taxon>
        <taxon>Malvales</taxon>
        <taxon>Malvaceae</taxon>
        <taxon>Malvoideae</taxon>
        <taxon>Gossypium</taxon>
    </lineage>
</organism>
<feature type="domain" description="RNase H type-1" evidence="1">
    <location>
        <begin position="2"/>
        <end position="60"/>
    </location>
</feature>
<dbReference type="InterPro" id="IPR012337">
    <property type="entry name" value="RNaseH-like_sf"/>
</dbReference>
<proteinExistence type="predicted"/>
<gene>
    <name evidence="2" type="ORF">Gohar_025460</name>
</gene>
<dbReference type="InterPro" id="IPR002156">
    <property type="entry name" value="RNaseH_domain"/>
</dbReference>
<name>A0A7J9HLN6_9ROSI</name>
<dbReference type="Proteomes" id="UP000593560">
    <property type="component" value="Unassembled WGS sequence"/>
</dbReference>
<protein>
    <recommendedName>
        <fullName evidence="1">RNase H type-1 domain-containing protein</fullName>
    </recommendedName>
</protein>
<comment type="caution">
    <text evidence="2">The sequence shown here is derived from an EMBL/GenBank/DDBJ whole genome shotgun (WGS) entry which is preliminary data.</text>
</comment>
<sequence length="99" mass="11532">RATTRGVVRDGTGDWVIGYNRFLGNYSIFDAEFWGILDGLKLIQRRGHSNVVIHFDSLEKVNEFKIYPMEENQCADYLAKLAFERKEDLQLVETLQMQC</sequence>
<evidence type="ECO:0000259" key="1">
    <source>
        <dbReference type="Pfam" id="PF13456"/>
    </source>
</evidence>
<dbReference type="InterPro" id="IPR053151">
    <property type="entry name" value="RNase_H-like"/>
</dbReference>
<dbReference type="OrthoDB" id="1752183at2759"/>
<dbReference type="CDD" id="cd06222">
    <property type="entry name" value="RNase_H_like"/>
    <property type="match status" value="1"/>
</dbReference>
<reference evidence="2 3" key="1">
    <citation type="journal article" date="2019" name="Genome Biol. Evol.">
        <title>Insights into the evolution of the New World diploid cottons (Gossypium, subgenus Houzingenia) based on genome sequencing.</title>
        <authorList>
            <person name="Grover C.E."/>
            <person name="Arick M.A. 2nd"/>
            <person name="Thrash A."/>
            <person name="Conover J.L."/>
            <person name="Sanders W.S."/>
            <person name="Peterson D.G."/>
            <person name="Frelichowski J.E."/>
            <person name="Scheffler J.A."/>
            <person name="Scheffler B.E."/>
            <person name="Wendel J.F."/>
        </authorList>
    </citation>
    <scope>NUCLEOTIDE SEQUENCE [LARGE SCALE GENOMIC DNA]</scope>
    <source>
        <strain evidence="2">0</strain>
        <tissue evidence="2">Leaf</tissue>
    </source>
</reference>
<dbReference type="GO" id="GO:0003676">
    <property type="term" value="F:nucleic acid binding"/>
    <property type="evidence" value="ECO:0007669"/>
    <property type="project" value="InterPro"/>
</dbReference>
<evidence type="ECO:0000313" key="3">
    <source>
        <dbReference type="Proteomes" id="UP000593560"/>
    </source>
</evidence>
<feature type="non-terminal residue" evidence="2">
    <location>
        <position position="1"/>
    </location>
</feature>
<dbReference type="Pfam" id="PF13456">
    <property type="entry name" value="RVT_3"/>
    <property type="match status" value="1"/>
</dbReference>
<keyword evidence="3" id="KW-1185">Reference proteome</keyword>
<dbReference type="EMBL" id="JABFAD010000009">
    <property type="protein sequence ID" value="MBA0809845.1"/>
    <property type="molecule type" value="Genomic_DNA"/>
</dbReference>
<dbReference type="GO" id="GO:0004523">
    <property type="term" value="F:RNA-DNA hybrid ribonuclease activity"/>
    <property type="evidence" value="ECO:0007669"/>
    <property type="project" value="InterPro"/>
</dbReference>
<dbReference type="AlphaFoldDB" id="A0A7J9HLN6"/>
<dbReference type="PANTHER" id="PTHR47723:SF19">
    <property type="entry name" value="POLYNUCLEOTIDYL TRANSFERASE, RIBONUCLEASE H-LIKE SUPERFAMILY PROTEIN"/>
    <property type="match status" value="1"/>
</dbReference>
<evidence type="ECO:0000313" key="2">
    <source>
        <dbReference type="EMBL" id="MBA0809845.1"/>
    </source>
</evidence>
<dbReference type="InterPro" id="IPR044730">
    <property type="entry name" value="RNase_H-like_dom_plant"/>
</dbReference>
<dbReference type="PANTHER" id="PTHR47723">
    <property type="entry name" value="OS05G0353850 PROTEIN"/>
    <property type="match status" value="1"/>
</dbReference>
<dbReference type="InterPro" id="IPR036397">
    <property type="entry name" value="RNaseH_sf"/>
</dbReference>
<accession>A0A7J9HLN6</accession>
<dbReference type="Gene3D" id="3.30.420.10">
    <property type="entry name" value="Ribonuclease H-like superfamily/Ribonuclease H"/>
    <property type="match status" value="1"/>
</dbReference>
<dbReference type="SUPFAM" id="SSF53098">
    <property type="entry name" value="Ribonuclease H-like"/>
    <property type="match status" value="1"/>
</dbReference>